<evidence type="ECO:0000313" key="5">
    <source>
        <dbReference type="Proteomes" id="UP000700248"/>
    </source>
</evidence>
<dbReference type="GO" id="GO:0016616">
    <property type="term" value="F:oxidoreductase activity, acting on the CH-OH group of donors, NAD or NADP as acceptor"/>
    <property type="evidence" value="ECO:0007669"/>
    <property type="project" value="TreeGrafter"/>
</dbReference>
<comment type="similarity">
    <text evidence="1">Belongs to the short-chain dehydrogenases/reductases (SDR) family.</text>
</comment>
<evidence type="ECO:0000313" key="4">
    <source>
        <dbReference type="EMBL" id="HJH23706.1"/>
    </source>
</evidence>
<evidence type="ECO:0000256" key="2">
    <source>
        <dbReference type="ARBA" id="ARBA00023002"/>
    </source>
</evidence>
<accession>A0A9D3AAH8</accession>
<dbReference type="Proteomes" id="UP000700248">
    <property type="component" value="Unassembled WGS sequence"/>
</dbReference>
<dbReference type="SMART" id="SM00822">
    <property type="entry name" value="PKS_KR"/>
    <property type="match status" value="1"/>
</dbReference>
<proteinExistence type="inferred from homology"/>
<dbReference type="FunFam" id="3.40.50.720:FF:000084">
    <property type="entry name" value="Short-chain dehydrogenase reductase"/>
    <property type="match status" value="1"/>
</dbReference>
<dbReference type="PANTHER" id="PTHR42760:SF133">
    <property type="entry name" value="3-OXOACYL-[ACYL-CARRIER-PROTEIN] REDUCTASE"/>
    <property type="match status" value="1"/>
</dbReference>
<dbReference type="GO" id="GO:0048038">
    <property type="term" value="F:quinone binding"/>
    <property type="evidence" value="ECO:0007669"/>
    <property type="project" value="TreeGrafter"/>
</dbReference>
<dbReference type="AlphaFoldDB" id="A0A9D3AAH8"/>
<dbReference type="Gene3D" id="3.40.50.720">
    <property type="entry name" value="NAD(P)-binding Rossmann-like Domain"/>
    <property type="match status" value="1"/>
</dbReference>
<dbReference type="InterPro" id="IPR036291">
    <property type="entry name" value="NAD(P)-bd_dom_sf"/>
</dbReference>
<name>A0A9D3AAH8_9BURK</name>
<dbReference type="PANTHER" id="PTHR42760">
    <property type="entry name" value="SHORT-CHAIN DEHYDROGENASES/REDUCTASES FAMILY MEMBER"/>
    <property type="match status" value="1"/>
</dbReference>
<dbReference type="SUPFAM" id="SSF51735">
    <property type="entry name" value="NAD(P)-binding Rossmann-fold domains"/>
    <property type="match status" value="1"/>
</dbReference>
<dbReference type="PRINTS" id="PR00081">
    <property type="entry name" value="GDHRDH"/>
</dbReference>
<dbReference type="Pfam" id="PF13561">
    <property type="entry name" value="adh_short_C2"/>
    <property type="match status" value="1"/>
</dbReference>
<evidence type="ECO:0000259" key="3">
    <source>
        <dbReference type="SMART" id="SM00822"/>
    </source>
</evidence>
<dbReference type="PROSITE" id="PS00061">
    <property type="entry name" value="ADH_SHORT"/>
    <property type="match status" value="1"/>
</dbReference>
<dbReference type="NCBIfam" id="NF009386">
    <property type="entry name" value="PRK12745.1"/>
    <property type="match status" value="1"/>
</dbReference>
<dbReference type="InterPro" id="IPR020904">
    <property type="entry name" value="Sc_DH/Rdtase_CS"/>
</dbReference>
<gene>
    <name evidence="4" type="ORF">K8U84_04040</name>
</gene>
<reference evidence="4" key="1">
    <citation type="journal article" date="2021" name="PeerJ">
        <title>Extensive microbial diversity within the chicken gut microbiome revealed by metagenomics and culture.</title>
        <authorList>
            <person name="Gilroy R."/>
            <person name="Ravi A."/>
            <person name="Getino M."/>
            <person name="Pursley I."/>
            <person name="Horton D.L."/>
            <person name="Alikhan N.F."/>
            <person name="Baker D."/>
            <person name="Gharbi K."/>
            <person name="Hall N."/>
            <person name="Watson M."/>
            <person name="Adriaenssens E.M."/>
            <person name="Foster-Nyarko E."/>
            <person name="Jarju S."/>
            <person name="Secka A."/>
            <person name="Antonio M."/>
            <person name="Oren A."/>
            <person name="Chaudhuri R.R."/>
            <person name="La Ragione R."/>
            <person name="Hildebrand F."/>
            <person name="Pallen M.J."/>
        </authorList>
    </citation>
    <scope>NUCLEOTIDE SEQUENCE</scope>
    <source>
        <strain evidence="4">CHK175-13533</strain>
    </source>
</reference>
<dbReference type="PRINTS" id="PR00080">
    <property type="entry name" value="SDRFAMILY"/>
</dbReference>
<feature type="domain" description="Ketoreductase" evidence="3">
    <location>
        <begin position="18"/>
        <end position="203"/>
    </location>
</feature>
<organism evidence="4 5">
    <name type="scientific">Paenalcaligenes hominis</name>
    <dbReference type="NCBI Taxonomy" id="643674"/>
    <lineage>
        <taxon>Bacteria</taxon>
        <taxon>Pseudomonadati</taxon>
        <taxon>Pseudomonadota</taxon>
        <taxon>Betaproteobacteria</taxon>
        <taxon>Burkholderiales</taxon>
        <taxon>Alcaligenaceae</taxon>
        <taxon>Paenalcaligenes</taxon>
    </lineage>
</organism>
<comment type="caution">
    <text evidence="4">The sequence shown here is derived from an EMBL/GenBank/DDBJ whole genome shotgun (WGS) entry which is preliminary data.</text>
</comment>
<dbReference type="InterPro" id="IPR057326">
    <property type="entry name" value="KR_dom"/>
</dbReference>
<protein>
    <submittedName>
        <fullName evidence="4">3-ketoacyl-ACP reductase</fullName>
    </submittedName>
</protein>
<dbReference type="EMBL" id="DYTQ01000048">
    <property type="protein sequence ID" value="HJH23706.1"/>
    <property type="molecule type" value="Genomic_DNA"/>
</dbReference>
<sequence>MNNINTEISQNINPHSGQTVFITGAAGTIGSAIARRFARQGAKIALMDKADTSQLALLEAELIAEGAPQVISIQGDLSDTERHQEWVQKIVQALGPIHCLINNAGMGALRRADMLELSPDAFDIVMNVNLKGTFFLTQKVMAHMLEQKEVIHPRAIITVSSISVDVASIERVEYCMSKSALGMMTKLVALRLAAANIPVFDLRPGITHSGMTKPVESRYDKLIAEGLVPIGRWGEGEDMANIALSLASGNFAFATGTVIQADGGLTIPSL</sequence>
<keyword evidence="2" id="KW-0560">Oxidoreductase</keyword>
<reference evidence="4" key="2">
    <citation type="submission" date="2021-09" db="EMBL/GenBank/DDBJ databases">
        <authorList>
            <person name="Gilroy R."/>
        </authorList>
    </citation>
    <scope>NUCLEOTIDE SEQUENCE</scope>
    <source>
        <strain evidence="4">CHK175-13533</strain>
    </source>
</reference>
<dbReference type="GO" id="GO:0006633">
    <property type="term" value="P:fatty acid biosynthetic process"/>
    <property type="evidence" value="ECO:0007669"/>
    <property type="project" value="TreeGrafter"/>
</dbReference>
<dbReference type="RefSeq" id="WP_167661193.1">
    <property type="nucleotide sequence ID" value="NZ_BMCQ01000001.1"/>
</dbReference>
<evidence type="ECO:0000256" key="1">
    <source>
        <dbReference type="ARBA" id="ARBA00006484"/>
    </source>
</evidence>
<dbReference type="InterPro" id="IPR002347">
    <property type="entry name" value="SDR_fam"/>
</dbReference>